<proteinExistence type="predicted"/>
<evidence type="ECO:0000313" key="1">
    <source>
        <dbReference type="EMBL" id="MTK20977.1"/>
    </source>
</evidence>
<evidence type="ECO:0000313" key="2">
    <source>
        <dbReference type="Proteomes" id="UP000487649"/>
    </source>
</evidence>
<gene>
    <name evidence="1" type="ORF">GMA92_06050</name>
</gene>
<dbReference type="AlphaFoldDB" id="A0A9X4XGN7"/>
<dbReference type="EMBL" id="WMQE01000010">
    <property type="protein sequence ID" value="MTK20977.1"/>
    <property type="molecule type" value="Genomic_DNA"/>
</dbReference>
<name>A0A9X4XGN7_9FIRM</name>
<dbReference type="RefSeq" id="WP_006784857.1">
    <property type="nucleotide sequence ID" value="NZ_CABJBH010000004.1"/>
</dbReference>
<comment type="caution">
    <text evidence="1">The sequence shown here is derived from an EMBL/GenBank/DDBJ whole genome shotgun (WGS) entry which is preliminary data.</text>
</comment>
<dbReference type="SUPFAM" id="SSF81301">
    <property type="entry name" value="Nucleotidyltransferase"/>
    <property type="match status" value="1"/>
</dbReference>
<dbReference type="Proteomes" id="UP000487649">
    <property type="component" value="Unassembled WGS sequence"/>
</dbReference>
<sequence length="282" mass="34218">MLDHHLWDIYTYCIMDDLIRCLILYERHEIATERLEYKFVIFTPNIYNFLKDTNWLKQLGKVFHAECEYKLNGDHPILHYCAVYEMGWSVQFLFISDHLSFNYLKEKRMRLLIDKDHQFKKEQIKLEGIKYGKWYELPDQMEFIQVIEKFYIFLLKSVRLMKNHNMIEILKIESEILEPIVISLTQWLSYCDELFTFEEVNNIKNLVTDAKKNLPSMREKNDYNRLNTYLNVGENLINNYSDIMDYEMNNAKIIYLKETLLTQLQHFLNHQQTDKGNLICLY</sequence>
<reference evidence="1 2" key="1">
    <citation type="journal article" date="2019" name="Nat. Med.">
        <title>A library of human gut bacterial isolates paired with longitudinal multiomics data enables mechanistic microbiome research.</title>
        <authorList>
            <person name="Poyet M."/>
            <person name="Groussin M."/>
            <person name="Gibbons S.M."/>
            <person name="Avila-Pacheco J."/>
            <person name="Jiang X."/>
            <person name="Kearney S.M."/>
            <person name="Perrotta A.R."/>
            <person name="Berdy B."/>
            <person name="Zhao S."/>
            <person name="Lieberman T.D."/>
            <person name="Swanson P.K."/>
            <person name="Smith M."/>
            <person name="Roesemann S."/>
            <person name="Alexander J.E."/>
            <person name="Rich S.A."/>
            <person name="Livny J."/>
            <person name="Vlamakis H."/>
            <person name="Clish C."/>
            <person name="Bullock K."/>
            <person name="Deik A."/>
            <person name="Scott J."/>
            <person name="Pierce K.A."/>
            <person name="Xavier R.J."/>
            <person name="Alm E.J."/>
        </authorList>
    </citation>
    <scope>NUCLEOTIDE SEQUENCE [LARGE SCALE GENOMIC DNA]</scope>
    <source>
        <strain evidence="1 2">BIOML-A198</strain>
    </source>
</reference>
<dbReference type="Gene3D" id="3.30.460.10">
    <property type="entry name" value="Beta Polymerase, domain 2"/>
    <property type="match status" value="1"/>
</dbReference>
<organism evidence="1 2">
    <name type="scientific">Turicibacter sanguinis</name>
    <dbReference type="NCBI Taxonomy" id="154288"/>
    <lineage>
        <taxon>Bacteria</taxon>
        <taxon>Bacillati</taxon>
        <taxon>Bacillota</taxon>
        <taxon>Erysipelotrichia</taxon>
        <taxon>Erysipelotrichales</taxon>
        <taxon>Turicibacteraceae</taxon>
        <taxon>Turicibacter</taxon>
    </lineage>
</organism>
<dbReference type="InterPro" id="IPR007530">
    <property type="entry name" value="Aminoglycoside_adenylylTfrase"/>
</dbReference>
<accession>A0A9X4XGN7</accession>
<dbReference type="Pfam" id="PF04439">
    <property type="entry name" value="Adenyl_transf"/>
    <property type="match status" value="1"/>
</dbReference>
<dbReference type="InterPro" id="IPR043519">
    <property type="entry name" value="NT_sf"/>
</dbReference>
<protein>
    <submittedName>
        <fullName evidence="1">Uncharacterized protein</fullName>
    </submittedName>
</protein>
<dbReference type="GeneID" id="60059670"/>